<evidence type="ECO:0000256" key="1">
    <source>
        <dbReference type="ARBA" id="ARBA00023224"/>
    </source>
</evidence>
<dbReference type="PANTHER" id="PTHR32089">
    <property type="entry name" value="METHYL-ACCEPTING CHEMOTAXIS PROTEIN MCPB"/>
    <property type="match status" value="1"/>
</dbReference>
<keyword evidence="4" id="KW-0812">Transmembrane</keyword>
<dbReference type="Pfam" id="PF00015">
    <property type="entry name" value="MCPsignal"/>
    <property type="match status" value="1"/>
</dbReference>
<evidence type="ECO:0000313" key="6">
    <source>
        <dbReference type="EMBL" id="TXJ39432.1"/>
    </source>
</evidence>
<dbReference type="Proteomes" id="UP000323176">
    <property type="component" value="Unassembled WGS sequence"/>
</dbReference>
<dbReference type="PANTHER" id="PTHR32089:SF112">
    <property type="entry name" value="LYSOZYME-LIKE PROTEIN-RELATED"/>
    <property type="match status" value="1"/>
</dbReference>
<comment type="similarity">
    <text evidence="2">Belongs to the methyl-accepting chemotaxis (MCP) protein family.</text>
</comment>
<evidence type="ECO:0000259" key="5">
    <source>
        <dbReference type="PROSITE" id="PS50111"/>
    </source>
</evidence>
<comment type="caution">
    <text evidence="6">The sequence shown here is derived from an EMBL/GenBank/DDBJ whole genome shotgun (WGS) entry which is preliminary data.</text>
</comment>
<dbReference type="OrthoDB" id="304448at2"/>
<feature type="transmembrane region" description="Helical" evidence="4">
    <location>
        <begin position="325"/>
        <end position="348"/>
    </location>
</feature>
<evidence type="ECO:0000256" key="2">
    <source>
        <dbReference type="ARBA" id="ARBA00029447"/>
    </source>
</evidence>
<keyword evidence="1 3" id="KW-0807">Transducer</keyword>
<keyword evidence="4" id="KW-1133">Transmembrane helix</keyword>
<dbReference type="InterPro" id="IPR004090">
    <property type="entry name" value="Chemotax_Me-accpt_rcpt"/>
</dbReference>
<evidence type="ECO:0000313" key="7">
    <source>
        <dbReference type="Proteomes" id="UP000323176"/>
    </source>
</evidence>
<dbReference type="InterPro" id="IPR004089">
    <property type="entry name" value="MCPsignal_dom"/>
</dbReference>
<dbReference type="Gene3D" id="3.30.450.20">
    <property type="entry name" value="PAS domain"/>
    <property type="match status" value="1"/>
</dbReference>
<protein>
    <submittedName>
        <fullName evidence="6">Chemotaxis protein</fullName>
    </submittedName>
</protein>
<dbReference type="SMART" id="SM00283">
    <property type="entry name" value="MA"/>
    <property type="match status" value="1"/>
</dbReference>
<dbReference type="AlphaFoldDB" id="A0A5C8ERQ3"/>
<dbReference type="PROSITE" id="PS50111">
    <property type="entry name" value="CHEMOTAXIS_TRANSDUC_2"/>
    <property type="match status" value="1"/>
</dbReference>
<organism evidence="6 7">
    <name type="scientific">Brachyspira pilosicoli</name>
    <name type="common">Serpulina pilosicoli</name>
    <dbReference type="NCBI Taxonomy" id="52584"/>
    <lineage>
        <taxon>Bacteria</taxon>
        <taxon>Pseudomonadati</taxon>
        <taxon>Spirochaetota</taxon>
        <taxon>Spirochaetia</taxon>
        <taxon>Brachyspirales</taxon>
        <taxon>Brachyspiraceae</taxon>
        <taxon>Brachyspira</taxon>
    </lineage>
</organism>
<keyword evidence="4" id="KW-0472">Membrane</keyword>
<dbReference type="GO" id="GO:0006935">
    <property type="term" value="P:chemotaxis"/>
    <property type="evidence" value="ECO:0007669"/>
    <property type="project" value="InterPro"/>
</dbReference>
<dbReference type="GO" id="GO:0016020">
    <property type="term" value="C:membrane"/>
    <property type="evidence" value="ECO:0007669"/>
    <property type="project" value="InterPro"/>
</dbReference>
<dbReference type="Gene3D" id="1.10.287.950">
    <property type="entry name" value="Methyl-accepting chemotaxis protein"/>
    <property type="match status" value="1"/>
</dbReference>
<name>A0A5C8ERQ3_BRAPL</name>
<dbReference type="GO" id="GO:0004888">
    <property type="term" value="F:transmembrane signaling receptor activity"/>
    <property type="evidence" value="ECO:0007669"/>
    <property type="project" value="InterPro"/>
</dbReference>
<dbReference type="PRINTS" id="PR00260">
    <property type="entry name" value="CHEMTRNSDUCR"/>
</dbReference>
<sequence length="964" mass="110191">MSLKNKVLFSVILVVALSLSPTIFINSTTNRKALYDNAMAVTQNYFYDIVSAFNNIYATTSVGTVSLSDIATVSYELYDVGNVENPQNSLRDIIYRFHKSQLDLHHVIANGIYFEPSIISDNANLKNLYSLYLYDVPDAGTMEPQFGTIMDNYINEEFYALALPNNWNRETKRPQNVYYSSPYLKNLDKPQKVVSFSSPIYSTDDSRLIGVSLSDVSLDIAHEVLTNIVKTGPFNTIIYDTRNNKIVYHDNPKYILSNVNDFPWFNAAINNLDISTNTIIKNNVMIDDVPYHIFVRQFSSGLYNLFMFVPSSYFSSVLDQTNNTIFVILIFAIIVIIIILNITIPISLKPLDKISHELEEGVFNNNMFINITKINSKDSLGYLSSWIIIFFDMVQHVFSTVSKTLSIFKEQITLLKNKTSDISKVAGSMTESVNLIVDNISSQQNEFKAVESSNLEIYKIIASNLSELISIDQMTNDLQIKIDEQATSLNQINSLTLSIQKDMEEVSESVAKAKDESDVMLSLSNDSKEKILKTESITRNLVSSIRGISEFVNSTIDVSQQTNMLAMNAAIEAAHAGEQGKGFAVVAEEIRKLATTTNIQSEKAHRILRDIEKEMNLMIEKMSERMNVIENMISKVNNFVDTMTKVKKVVDDKYISTKDMNISIEHLTNAIKDIKEQYTSLHGRISVAKDDLVHLSDFSKKNDEAVKLVSKNTDDIVSKTQDMSERINDVFNLIKEIEVLSNISGDSIDTLDKEMSSYVVKDFEEVIAGKIKSINDGDRAYAKYTLVKRFYKFMIETFGKEKTIALITKMPEDAKIIYSDVKKVKFKKKFVLSSSFFMPINIIMNEFYDGNTDCIRDVAKYGFRKCSVLNKLKIKFYRGRTLADLLIKFSNKRFKNINIEVVKSEKRKLIYHLYYFPNYDHMMEIYFDELINNIFRYRYPNSAKVEISKSISNGYIYTEYIVTW</sequence>
<accession>A0A5C8ERQ3</accession>
<evidence type="ECO:0000256" key="3">
    <source>
        <dbReference type="PROSITE-ProRule" id="PRU00284"/>
    </source>
</evidence>
<dbReference type="GO" id="GO:0007165">
    <property type="term" value="P:signal transduction"/>
    <property type="evidence" value="ECO:0007669"/>
    <property type="project" value="UniProtKB-KW"/>
</dbReference>
<dbReference type="Pfam" id="PF22673">
    <property type="entry name" value="MCP-like_PDC_1"/>
    <property type="match status" value="1"/>
</dbReference>
<gene>
    <name evidence="6" type="ORF">EPJ72_09835</name>
</gene>
<dbReference type="EMBL" id="SAXY01000060">
    <property type="protein sequence ID" value="TXJ39432.1"/>
    <property type="molecule type" value="Genomic_DNA"/>
</dbReference>
<feature type="domain" description="Methyl-accepting transducer" evidence="5">
    <location>
        <begin position="453"/>
        <end position="682"/>
    </location>
</feature>
<reference evidence="6 7" key="1">
    <citation type="journal article" date="1992" name="Lakartidningen">
        <title>[Penicillin V and not amoxicillin is the first choice preparation in acute otitis].</title>
        <authorList>
            <person name="Kamme C."/>
            <person name="Lundgren K."/>
            <person name="Prellner K."/>
        </authorList>
    </citation>
    <scope>NUCLEOTIDE SEQUENCE [LARGE SCALE GENOMIC DNA]</scope>
    <source>
        <strain evidence="6 7">PC5538III-hc</strain>
    </source>
</reference>
<proteinExistence type="inferred from homology"/>
<dbReference type="SUPFAM" id="SSF58104">
    <property type="entry name" value="Methyl-accepting chemotaxis protein (MCP) signaling domain"/>
    <property type="match status" value="1"/>
</dbReference>
<evidence type="ECO:0000256" key="4">
    <source>
        <dbReference type="SAM" id="Phobius"/>
    </source>
</evidence>